<dbReference type="AlphaFoldDB" id="A0A4Y2FLF9"/>
<gene>
    <name evidence="1" type="ORF">AVEN_137544_1</name>
</gene>
<comment type="caution">
    <text evidence="1">The sequence shown here is derived from an EMBL/GenBank/DDBJ whole genome shotgun (WGS) entry which is preliminary data.</text>
</comment>
<keyword evidence="2" id="KW-1185">Reference proteome</keyword>
<sequence>MISPLKGAISREQLVAHCRIGCSARGRGILKPGNWWRSFKIIAENIHLRDWRLRPLLAESSQWRHWLLARVACHYIQWILLADGQSSVEQQNNMLPPVALAGNNTGNIW</sequence>
<accession>A0A4Y2FLF9</accession>
<organism evidence="1 2">
    <name type="scientific">Araneus ventricosus</name>
    <name type="common">Orbweaver spider</name>
    <name type="synonym">Epeira ventricosa</name>
    <dbReference type="NCBI Taxonomy" id="182803"/>
    <lineage>
        <taxon>Eukaryota</taxon>
        <taxon>Metazoa</taxon>
        <taxon>Ecdysozoa</taxon>
        <taxon>Arthropoda</taxon>
        <taxon>Chelicerata</taxon>
        <taxon>Arachnida</taxon>
        <taxon>Araneae</taxon>
        <taxon>Araneomorphae</taxon>
        <taxon>Entelegynae</taxon>
        <taxon>Araneoidea</taxon>
        <taxon>Araneidae</taxon>
        <taxon>Araneus</taxon>
    </lineage>
</organism>
<evidence type="ECO:0000313" key="1">
    <source>
        <dbReference type="EMBL" id="GBM41993.1"/>
    </source>
</evidence>
<dbReference type="EMBL" id="BGPR01000982">
    <property type="protein sequence ID" value="GBM41993.1"/>
    <property type="molecule type" value="Genomic_DNA"/>
</dbReference>
<proteinExistence type="predicted"/>
<dbReference type="Proteomes" id="UP000499080">
    <property type="component" value="Unassembled WGS sequence"/>
</dbReference>
<evidence type="ECO:0000313" key="2">
    <source>
        <dbReference type="Proteomes" id="UP000499080"/>
    </source>
</evidence>
<name>A0A4Y2FLF9_ARAVE</name>
<protein>
    <submittedName>
        <fullName evidence="1">Uncharacterized protein</fullName>
    </submittedName>
</protein>
<reference evidence="1 2" key="1">
    <citation type="journal article" date="2019" name="Sci. Rep.">
        <title>Orb-weaving spider Araneus ventricosus genome elucidates the spidroin gene catalogue.</title>
        <authorList>
            <person name="Kono N."/>
            <person name="Nakamura H."/>
            <person name="Ohtoshi R."/>
            <person name="Moran D.A.P."/>
            <person name="Shinohara A."/>
            <person name="Yoshida Y."/>
            <person name="Fujiwara M."/>
            <person name="Mori M."/>
            <person name="Tomita M."/>
            <person name="Arakawa K."/>
        </authorList>
    </citation>
    <scope>NUCLEOTIDE SEQUENCE [LARGE SCALE GENOMIC DNA]</scope>
</reference>